<protein>
    <submittedName>
        <fullName evidence="6">2-oxoglutarate-dependent dioxygenase 19-like</fullName>
    </submittedName>
</protein>
<dbReference type="InterPro" id="IPR005123">
    <property type="entry name" value="Oxoglu/Fe-dep_dioxygenase_dom"/>
</dbReference>
<evidence type="ECO:0000256" key="3">
    <source>
        <dbReference type="ARBA" id="ARBA00023004"/>
    </source>
</evidence>
<dbReference type="SUPFAM" id="SSF51197">
    <property type="entry name" value="Clavaminate synthase-like"/>
    <property type="match status" value="1"/>
</dbReference>
<keyword evidence="3 4" id="KW-0408">Iron</keyword>
<dbReference type="InterPro" id="IPR027443">
    <property type="entry name" value="IPNS-like_sf"/>
</dbReference>
<keyword evidence="2 4" id="KW-0479">Metal-binding</keyword>
<evidence type="ECO:0000313" key="7">
    <source>
        <dbReference type="Proteomes" id="UP001567538"/>
    </source>
</evidence>
<evidence type="ECO:0000259" key="5">
    <source>
        <dbReference type="PROSITE" id="PS51471"/>
    </source>
</evidence>
<keyword evidence="7" id="KW-1185">Reference proteome</keyword>
<evidence type="ECO:0000256" key="1">
    <source>
        <dbReference type="ARBA" id="ARBA00008056"/>
    </source>
</evidence>
<evidence type="ECO:0000313" key="6">
    <source>
        <dbReference type="EMBL" id="KAL1534361.1"/>
    </source>
</evidence>
<name>A0ABD1FR97_SALDI</name>
<feature type="domain" description="Fe2OG dioxygenase" evidence="5">
    <location>
        <begin position="213"/>
        <end position="314"/>
    </location>
</feature>
<comment type="similarity">
    <text evidence="1 4">Belongs to the iron/ascorbate-dependent oxidoreductase family.</text>
</comment>
<dbReference type="GO" id="GO:0002238">
    <property type="term" value="P:response to molecule of fungal origin"/>
    <property type="evidence" value="ECO:0007669"/>
    <property type="project" value="UniProtKB-ARBA"/>
</dbReference>
<dbReference type="PANTHER" id="PTHR47991">
    <property type="entry name" value="OXOGLUTARATE/IRON-DEPENDENT DIOXYGENASE"/>
    <property type="match status" value="1"/>
</dbReference>
<accession>A0ABD1FR97</accession>
<dbReference type="GO" id="GO:0046872">
    <property type="term" value="F:metal ion binding"/>
    <property type="evidence" value="ECO:0007669"/>
    <property type="project" value="UniProtKB-KW"/>
</dbReference>
<evidence type="ECO:0000256" key="4">
    <source>
        <dbReference type="RuleBase" id="RU003682"/>
    </source>
</evidence>
<dbReference type="InterPro" id="IPR026992">
    <property type="entry name" value="DIOX_N"/>
</dbReference>
<dbReference type="PROSITE" id="PS51471">
    <property type="entry name" value="FE2OG_OXY"/>
    <property type="match status" value="1"/>
</dbReference>
<dbReference type="InterPro" id="IPR044861">
    <property type="entry name" value="IPNS-like_FE2OG_OXY"/>
</dbReference>
<keyword evidence="4" id="KW-0560">Oxidoreductase</keyword>
<dbReference type="Pfam" id="PF14226">
    <property type="entry name" value="DIOX_N"/>
    <property type="match status" value="1"/>
</dbReference>
<dbReference type="GO" id="GO:0016706">
    <property type="term" value="F:2-oxoglutarate-dependent dioxygenase activity"/>
    <property type="evidence" value="ECO:0007669"/>
    <property type="project" value="UniProtKB-ARBA"/>
</dbReference>
<comment type="caution">
    <text evidence="6">The sequence shown here is derived from an EMBL/GenBank/DDBJ whole genome shotgun (WGS) entry which is preliminary data.</text>
</comment>
<dbReference type="Proteomes" id="UP001567538">
    <property type="component" value="Unassembled WGS sequence"/>
</dbReference>
<dbReference type="GO" id="GO:0009805">
    <property type="term" value="P:coumarin biosynthetic process"/>
    <property type="evidence" value="ECO:0007669"/>
    <property type="project" value="UniProtKB-ARBA"/>
</dbReference>
<dbReference type="Gene3D" id="2.60.120.330">
    <property type="entry name" value="B-lactam Antibiotic, Isopenicillin N Synthase, Chain"/>
    <property type="match status" value="1"/>
</dbReference>
<dbReference type="AlphaFoldDB" id="A0ABD1FR97"/>
<gene>
    <name evidence="6" type="ORF">AAHA92_30546</name>
</gene>
<dbReference type="Pfam" id="PF03171">
    <property type="entry name" value="2OG-FeII_Oxy"/>
    <property type="match status" value="1"/>
</dbReference>
<proteinExistence type="inferred from homology"/>
<dbReference type="InterPro" id="IPR050295">
    <property type="entry name" value="Plant_2OG-oxidoreductases"/>
</dbReference>
<dbReference type="EMBL" id="JBEAFC010000012">
    <property type="protein sequence ID" value="KAL1534361.1"/>
    <property type="molecule type" value="Genomic_DNA"/>
</dbReference>
<organism evidence="6 7">
    <name type="scientific">Salvia divinorum</name>
    <name type="common">Maria pastora</name>
    <name type="synonym">Diviner's sage</name>
    <dbReference type="NCBI Taxonomy" id="28513"/>
    <lineage>
        <taxon>Eukaryota</taxon>
        <taxon>Viridiplantae</taxon>
        <taxon>Streptophyta</taxon>
        <taxon>Embryophyta</taxon>
        <taxon>Tracheophyta</taxon>
        <taxon>Spermatophyta</taxon>
        <taxon>Magnoliopsida</taxon>
        <taxon>eudicotyledons</taxon>
        <taxon>Gunneridae</taxon>
        <taxon>Pentapetalae</taxon>
        <taxon>asterids</taxon>
        <taxon>lamiids</taxon>
        <taxon>Lamiales</taxon>
        <taxon>Lamiaceae</taxon>
        <taxon>Nepetoideae</taxon>
        <taxon>Mentheae</taxon>
        <taxon>Salviinae</taxon>
        <taxon>Salvia</taxon>
        <taxon>Salvia subgen. Calosphace</taxon>
    </lineage>
</organism>
<evidence type="ECO:0000256" key="2">
    <source>
        <dbReference type="ARBA" id="ARBA00022723"/>
    </source>
</evidence>
<sequence length="365" mass="40813">MAASAVSENSSADFDHPFEFKKSVQSIVDSSDLKHLPSKYNLELGGGHDTSAESCESVPVIDFSALTSGDPLRRSKAVAELAGACADWGVFFLVNHGLPEELVASLFAKMREFFSLPDDDRKQYEGKSTSSPIVCGNFNVKTTSNQTFTLWRDFLKIHVHPEFHCPSKPEPLSEIVEEYAGRVRRVVREMVGAIAEHMELDRDYVEEVLELKSSHQKLGASFYPPCPQPDKTLGLPPHNDTGFFTILAVRDGVPGLQTQHHGQWFEVNPPPNHMVVNVGEHLEIFSNGRCKSDFHRVVVNKERERLAIAVGNGPGPEVVLGPAAPLVERDGRPNYRSMNYREYMESQFTRAYNGMSILDEQKIHY</sequence>
<reference evidence="6 7" key="1">
    <citation type="submission" date="2024-06" db="EMBL/GenBank/DDBJ databases">
        <title>A chromosome level genome sequence of Diviner's sage (Salvia divinorum).</title>
        <authorList>
            <person name="Ford S.A."/>
            <person name="Ro D.-K."/>
            <person name="Ness R.W."/>
            <person name="Phillips M.A."/>
        </authorList>
    </citation>
    <scope>NUCLEOTIDE SEQUENCE [LARGE SCALE GENOMIC DNA]</scope>
    <source>
        <strain evidence="6">SAF-2024a</strain>
        <tissue evidence="6">Leaf</tissue>
    </source>
</reference>